<evidence type="ECO:0000256" key="1">
    <source>
        <dbReference type="ARBA" id="ARBA00004418"/>
    </source>
</evidence>
<accession>A0ABS0IYV9</accession>
<dbReference type="EMBL" id="JADSJP010000063">
    <property type="protein sequence ID" value="MBG2881226.1"/>
    <property type="molecule type" value="Genomic_DNA"/>
</dbReference>
<dbReference type="PANTHER" id="PTHR30251:SF2">
    <property type="entry name" value="FIMBRIAL CHAPERONE YADV-RELATED"/>
    <property type="match status" value="1"/>
</dbReference>
<dbReference type="Proteomes" id="UP000614721">
    <property type="component" value="Unassembled WGS sequence"/>
</dbReference>
<keyword evidence="4" id="KW-0574">Periplasm</keyword>
<dbReference type="SUPFAM" id="SSF49354">
    <property type="entry name" value="PapD-like"/>
    <property type="match status" value="1"/>
</dbReference>
<dbReference type="PRINTS" id="PR00969">
    <property type="entry name" value="CHAPERONPILI"/>
</dbReference>
<keyword evidence="5" id="KW-0143">Chaperone</keyword>
<organism evidence="7 8">
    <name type="scientific">Proteus alimentorum</name>
    <dbReference type="NCBI Taxonomy" id="1973495"/>
    <lineage>
        <taxon>Bacteria</taxon>
        <taxon>Pseudomonadati</taxon>
        <taxon>Pseudomonadota</taxon>
        <taxon>Gammaproteobacteria</taxon>
        <taxon>Enterobacterales</taxon>
        <taxon>Morganellaceae</taxon>
        <taxon>Proteus</taxon>
    </lineage>
</organism>
<evidence type="ECO:0000313" key="8">
    <source>
        <dbReference type="Proteomes" id="UP000614721"/>
    </source>
</evidence>
<comment type="subcellular location">
    <subcellularLocation>
        <location evidence="1">Periplasm</location>
    </subcellularLocation>
</comment>
<dbReference type="Pfam" id="PF00345">
    <property type="entry name" value="PapD_N"/>
    <property type="match status" value="1"/>
</dbReference>
<gene>
    <name evidence="7" type="ORF">I4902_18430</name>
</gene>
<dbReference type="RefSeq" id="WP_196566996.1">
    <property type="nucleotide sequence ID" value="NZ_JADRYY010000009.1"/>
</dbReference>
<evidence type="ECO:0000313" key="7">
    <source>
        <dbReference type="EMBL" id="MBG2881226.1"/>
    </source>
</evidence>
<dbReference type="InterPro" id="IPR001829">
    <property type="entry name" value="Pili_assmbl_chaperone_bac"/>
</dbReference>
<dbReference type="Gene3D" id="2.60.40.10">
    <property type="entry name" value="Immunoglobulins"/>
    <property type="match status" value="2"/>
</dbReference>
<dbReference type="SUPFAM" id="SSF49584">
    <property type="entry name" value="Periplasmic chaperone C-domain"/>
    <property type="match status" value="1"/>
</dbReference>
<evidence type="ECO:0000256" key="2">
    <source>
        <dbReference type="ARBA" id="ARBA00007399"/>
    </source>
</evidence>
<dbReference type="InterPro" id="IPR036316">
    <property type="entry name" value="Pili_assmbl_chap_C_dom_sf"/>
</dbReference>
<evidence type="ECO:0000259" key="6">
    <source>
        <dbReference type="Pfam" id="PF00345"/>
    </source>
</evidence>
<comment type="caution">
    <text evidence="7">The sequence shown here is derived from an EMBL/GenBank/DDBJ whole genome shotgun (WGS) entry which is preliminary data.</text>
</comment>
<dbReference type="InterPro" id="IPR013783">
    <property type="entry name" value="Ig-like_fold"/>
</dbReference>
<reference evidence="7 8" key="1">
    <citation type="submission" date="2020-11" db="EMBL/GenBank/DDBJ databases">
        <title>Enhanced detection system for hospital associated transmission using whole genome sequencing surveillance.</title>
        <authorList>
            <person name="Harrison L.H."/>
            <person name="Van Tyne D."/>
            <person name="Marsh J.W."/>
            <person name="Griffith M.P."/>
            <person name="Snyder D.J."/>
            <person name="Cooper V.S."/>
            <person name="Mustapha M."/>
        </authorList>
    </citation>
    <scope>NUCLEOTIDE SEQUENCE [LARGE SCALE GENOMIC DNA]</scope>
    <source>
        <strain evidence="7 8">PR00075</strain>
    </source>
</reference>
<evidence type="ECO:0000256" key="4">
    <source>
        <dbReference type="ARBA" id="ARBA00022764"/>
    </source>
</evidence>
<keyword evidence="3" id="KW-0732">Signal</keyword>
<dbReference type="InterPro" id="IPR050643">
    <property type="entry name" value="Periplasmic_pilus_chap"/>
</dbReference>
<keyword evidence="8" id="KW-1185">Reference proteome</keyword>
<sequence>MITKNKILYLFISIMALFYSQVIWAAENAFQFSLQRMTYNEGSKSISIGLRNNENSPYLVQAGMKWLDESSGLQLIDKKENTPFIITPLLEKIEPSEYYDWLIKFTGSDTLPTDRESVYIAQFRLIPSTSDEKVDVQVNVIRALNFKIYYRPKALNGIKIESVENKLSFSISENKLIAKNDSPIYLAFNTIKVNGKEIAFQELSKNVPPFGTQEYIFSGEHVNKISWQILDEYLFPLDEKTKISND</sequence>
<name>A0ABS0IYV9_9GAMM</name>
<evidence type="ECO:0000256" key="5">
    <source>
        <dbReference type="ARBA" id="ARBA00023186"/>
    </source>
</evidence>
<protein>
    <submittedName>
        <fullName evidence="7">Molecular chaperone</fullName>
    </submittedName>
</protein>
<dbReference type="InterPro" id="IPR016147">
    <property type="entry name" value="Pili_assmbl_chaperone_N"/>
</dbReference>
<dbReference type="PANTHER" id="PTHR30251">
    <property type="entry name" value="PILUS ASSEMBLY CHAPERONE"/>
    <property type="match status" value="1"/>
</dbReference>
<feature type="domain" description="Pili assembly chaperone N-terminal" evidence="6">
    <location>
        <begin position="33"/>
        <end position="155"/>
    </location>
</feature>
<proteinExistence type="inferred from homology"/>
<dbReference type="InterPro" id="IPR008962">
    <property type="entry name" value="PapD-like_sf"/>
</dbReference>
<evidence type="ECO:0000256" key="3">
    <source>
        <dbReference type="ARBA" id="ARBA00022729"/>
    </source>
</evidence>
<comment type="similarity">
    <text evidence="2">Belongs to the periplasmic pilus chaperone family.</text>
</comment>